<evidence type="ECO:0000313" key="2">
    <source>
        <dbReference type="Proteomes" id="UP000238157"/>
    </source>
</evidence>
<evidence type="ECO:0008006" key="3">
    <source>
        <dbReference type="Google" id="ProtNLM"/>
    </source>
</evidence>
<dbReference type="EMBL" id="PVTR01000008">
    <property type="protein sequence ID" value="PRY86559.1"/>
    <property type="molecule type" value="Genomic_DNA"/>
</dbReference>
<name>A0A2T0WIM9_9BACT</name>
<dbReference type="Proteomes" id="UP000238157">
    <property type="component" value="Unassembled WGS sequence"/>
</dbReference>
<dbReference type="AlphaFoldDB" id="A0A2T0WIM9"/>
<dbReference type="RefSeq" id="WP_106134295.1">
    <property type="nucleotide sequence ID" value="NZ_PVTR01000008.1"/>
</dbReference>
<dbReference type="OrthoDB" id="836646at2"/>
<protein>
    <recommendedName>
        <fullName evidence="3">Lipoprotein</fullName>
    </recommendedName>
</protein>
<comment type="caution">
    <text evidence="1">The sequence shown here is derived from an EMBL/GenBank/DDBJ whole genome shotgun (WGS) entry which is preliminary data.</text>
</comment>
<accession>A0A2T0WIM9</accession>
<organism evidence="1 2">
    <name type="scientific">Mongoliibacter ruber</name>
    <dbReference type="NCBI Taxonomy" id="1750599"/>
    <lineage>
        <taxon>Bacteria</taxon>
        <taxon>Pseudomonadati</taxon>
        <taxon>Bacteroidota</taxon>
        <taxon>Cytophagia</taxon>
        <taxon>Cytophagales</taxon>
        <taxon>Cyclobacteriaceae</taxon>
        <taxon>Mongoliibacter</taxon>
    </lineage>
</organism>
<gene>
    <name evidence="1" type="ORF">CLW00_10846</name>
</gene>
<proteinExistence type="predicted"/>
<evidence type="ECO:0000313" key="1">
    <source>
        <dbReference type="EMBL" id="PRY86559.1"/>
    </source>
</evidence>
<keyword evidence="2" id="KW-1185">Reference proteome</keyword>
<reference evidence="1 2" key="1">
    <citation type="submission" date="2018-03" db="EMBL/GenBank/DDBJ databases">
        <title>Genomic Encyclopedia of Archaeal and Bacterial Type Strains, Phase II (KMG-II): from individual species to whole genera.</title>
        <authorList>
            <person name="Goeker M."/>
        </authorList>
    </citation>
    <scope>NUCLEOTIDE SEQUENCE [LARGE SCALE GENOMIC DNA]</scope>
    <source>
        <strain evidence="1 2">DSM 27929</strain>
    </source>
</reference>
<sequence>MFKPSRTSLILFLGIVLLFSCKTIRTVESPINDLSTSCYKHILDYKPESKPESLELDSFSETSRAEFSENSLFFIQILGISAEIEYILNKDFDDELHQFKNLQKAINQITLSELEVKAFSSALRCEEDKFEQLAWHIETLGSNTRSQKTVTGIIIDASANLAGAAIILFLAGGNTTRQLIGVGASLTQIYLNVWGKSITYNVEINHEVNVLEEFSKDQEWCKSIPDNIWAYVNYIDRERNGSTIREELMDTWAETEIEKDKSLYFSSGGTYTSEQLRNRASMLEQLASLTEGMLQDLLILRKELQALDIH</sequence>
<dbReference type="PROSITE" id="PS51257">
    <property type="entry name" value="PROKAR_LIPOPROTEIN"/>
    <property type="match status" value="1"/>
</dbReference>